<accession>A0ABR3MFU2</accession>
<organism evidence="1 2">
    <name type="scientific">Cirrhinus molitorella</name>
    <name type="common">mud carp</name>
    <dbReference type="NCBI Taxonomy" id="172907"/>
    <lineage>
        <taxon>Eukaryota</taxon>
        <taxon>Metazoa</taxon>
        <taxon>Chordata</taxon>
        <taxon>Craniata</taxon>
        <taxon>Vertebrata</taxon>
        <taxon>Euteleostomi</taxon>
        <taxon>Actinopterygii</taxon>
        <taxon>Neopterygii</taxon>
        <taxon>Teleostei</taxon>
        <taxon>Ostariophysi</taxon>
        <taxon>Cypriniformes</taxon>
        <taxon>Cyprinidae</taxon>
        <taxon>Labeoninae</taxon>
        <taxon>Labeonini</taxon>
        <taxon>Cirrhinus</taxon>
    </lineage>
</organism>
<proteinExistence type="predicted"/>
<name>A0ABR3MFU2_9TELE</name>
<comment type="caution">
    <text evidence="1">The sequence shown here is derived from an EMBL/GenBank/DDBJ whole genome shotgun (WGS) entry which is preliminary data.</text>
</comment>
<reference evidence="1 2" key="1">
    <citation type="submission" date="2023-09" db="EMBL/GenBank/DDBJ databases">
        <authorList>
            <person name="Wang M."/>
        </authorList>
    </citation>
    <scope>NUCLEOTIDE SEQUENCE [LARGE SCALE GENOMIC DNA]</scope>
    <source>
        <strain evidence="1">GT-2023</strain>
        <tissue evidence="1">Liver</tissue>
    </source>
</reference>
<protein>
    <submittedName>
        <fullName evidence="1">Uncharacterized protein</fullName>
    </submittedName>
</protein>
<sequence length="176" mass="20060">MLPALDRLVPLRKTSFNAAYSVSIRSCIWDYRRPKFDHRSKAAHPSPVPGIHLLLHPSACLFSQRMATAQAGSGLGERFVTDRALRDVHENFEEKKQKKREGFGMRQHAYLLPCREGPEGTMGVSHECDEPSPDNRLREHCVHLSHTGLEWRQPPTPSHSSRLFFSPLHHVCVGRH</sequence>
<dbReference type="Proteomes" id="UP001558613">
    <property type="component" value="Unassembled WGS sequence"/>
</dbReference>
<evidence type="ECO:0000313" key="2">
    <source>
        <dbReference type="Proteomes" id="UP001558613"/>
    </source>
</evidence>
<gene>
    <name evidence="1" type="ORF">QQF64_004315</name>
</gene>
<evidence type="ECO:0000313" key="1">
    <source>
        <dbReference type="EMBL" id="KAL1263960.1"/>
    </source>
</evidence>
<dbReference type="EMBL" id="JAYMGO010000012">
    <property type="protein sequence ID" value="KAL1263960.1"/>
    <property type="molecule type" value="Genomic_DNA"/>
</dbReference>
<keyword evidence="2" id="KW-1185">Reference proteome</keyword>